<reference evidence="2 3" key="1">
    <citation type="submission" date="2019-11" db="EMBL/GenBank/DDBJ databases">
        <title>Draft genome sequence of Blautia luti DSM 14534T, isolated from human stool.</title>
        <authorList>
            <person name="Ortiz R."/>
            <person name="Melis-Arcos F."/>
            <person name="Covarrubias P."/>
            <person name="Cardenas J.P."/>
            <person name="Perez-Donoso J."/>
            <person name="Almonacid D."/>
        </authorList>
    </citation>
    <scope>NUCLEOTIDE SEQUENCE [LARGE SCALE GENOMIC DNA]</scope>
    <source>
        <strain evidence="2 3">DSM 14534</strain>
    </source>
</reference>
<dbReference type="SUPFAM" id="SSF69572">
    <property type="entry name" value="Activating enzymes of the ubiquitin-like proteins"/>
    <property type="match status" value="1"/>
</dbReference>
<sequence length="237" mass="26488">MPDAFARMEMLLGDAGTDRLGRAKIVVFGLGGAGSYAAEALARCGVASLTLVDNGTISADHINRQLYALRSTIGRSNVEIAKARIRDIDEGILVHTYDTFYNEETACIFELGSYDYIVDAMDTVDSKLLLIQRARECNTPVISCMWIGNRTDPFKLETADISRITGCVFTRMFRAQLRKRGIRRVKVLYSREKPEQKYERNTAQGSISFVTGTAGMMLAAAVVRDLLETDRTRRKRK</sequence>
<dbReference type="AlphaFoldDB" id="A0A844GQW0"/>
<gene>
    <name evidence="2" type="ORF">GKZ57_14080</name>
</gene>
<name>A0A844GQW0_9FIRM</name>
<dbReference type="PANTHER" id="PTHR43267">
    <property type="entry name" value="TRNA THREONYLCARBAMOYLADENOSINE DEHYDRATASE"/>
    <property type="match status" value="1"/>
</dbReference>
<dbReference type="InterPro" id="IPR035985">
    <property type="entry name" value="Ubiquitin-activating_enz"/>
</dbReference>
<dbReference type="RefSeq" id="WP_154780826.1">
    <property type="nucleotide sequence ID" value="NZ_WMBC01000013.1"/>
</dbReference>
<feature type="domain" description="THIF-type NAD/FAD binding fold" evidence="1">
    <location>
        <begin position="10"/>
        <end position="231"/>
    </location>
</feature>
<dbReference type="GO" id="GO:0008641">
    <property type="term" value="F:ubiquitin-like modifier activating enzyme activity"/>
    <property type="evidence" value="ECO:0007669"/>
    <property type="project" value="InterPro"/>
</dbReference>
<organism evidence="2 3">
    <name type="scientific">Blautia luti DSM 14534 = JCM 17040</name>
    <dbReference type="NCBI Taxonomy" id="649762"/>
    <lineage>
        <taxon>Bacteria</taxon>
        <taxon>Bacillati</taxon>
        <taxon>Bacillota</taxon>
        <taxon>Clostridia</taxon>
        <taxon>Lachnospirales</taxon>
        <taxon>Lachnospiraceae</taxon>
        <taxon>Blautia</taxon>
    </lineage>
</organism>
<accession>A0A844GQW0</accession>
<dbReference type="Pfam" id="PF00899">
    <property type="entry name" value="ThiF"/>
    <property type="match status" value="1"/>
</dbReference>
<dbReference type="InterPro" id="IPR045886">
    <property type="entry name" value="ThiF/MoeB/HesA"/>
</dbReference>
<dbReference type="GO" id="GO:0061504">
    <property type="term" value="P:cyclic threonylcarbamoyladenosine biosynthetic process"/>
    <property type="evidence" value="ECO:0007669"/>
    <property type="project" value="TreeGrafter"/>
</dbReference>
<proteinExistence type="predicted"/>
<evidence type="ECO:0000313" key="2">
    <source>
        <dbReference type="EMBL" id="MTD62334.1"/>
    </source>
</evidence>
<dbReference type="InterPro" id="IPR000594">
    <property type="entry name" value="ThiF_NAD_FAD-bd"/>
</dbReference>
<evidence type="ECO:0000259" key="1">
    <source>
        <dbReference type="Pfam" id="PF00899"/>
    </source>
</evidence>
<dbReference type="GO" id="GO:0061503">
    <property type="term" value="F:tRNA threonylcarbamoyladenosine dehydratase"/>
    <property type="evidence" value="ECO:0007669"/>
    <property type="project" value="TreeGrafter"/>
</dbReference>
<dbReference type="Gene3D" id="3.40.50.720">
    <property type="entry name" value="NAD(P)-binding Rossmann-like Domain"/>
    <property type="match status" value="1"/>
</dbReference>
<dbReference type="CDD" id="cd00755">
    <property type="entry name" value="YgdL_like"/>
    <property type="match status" value="1"/>
</dbReference>
<dbReference type="Proteomes" id="UP000437824">
    <property type="component" value="Unassembled WGS sequence"/>
</dbReference>
<protein>
    <submittedName>
        <fullName evidence="2">tRNA threonylcarbamoyladenosine dehydratase</fullName>
    </submittedName>
</protein>
<dbReference type="PANTHER" id="PTHR43267:SF1">
    <property type="entry name" value="TRNA THREONYLCARBAMOYLADENOSINE DEHYDRATASE"/>
    <property type="match status" value="1"/>
</dbReference>
<comment type="caution">
    <text evidence="2">The sequence shown here is derived from an EMBL/GenBank/DDBJ whole genome shotgun (WGS) entry which is preliminary data.</text>
</comment>
<evidence type="ECO:0000313" key="3">
    <source>
        <dbReference type="Proteomes" id="UP000437824"/>
    </source>
</evidence>
<dbReference type="EMBL" id="WMBC01000013">
    <property type="protein sequence ID" value="MTD62334.1"/>
    <property type="molecule type" value="Genomic_DNA"/>
</dbReference>